<dbReference type="NCBIfam" id="TIGR01901">
    <property type="entry name" value="adhes_NPXG"/>
    <property type="match status" value="1"/>
</dbReference>
<dbReference type="PANTHER" id="PTHR12338:SF8">
    <property type="entry name" value="HEME_HEMOPEXIN-BINDING PROTEIN"/>
    <property type="match status" value="1"/>
</dbReference>
<accession>A0ABX2KLI6</accession>
<evidence type="ECO:0000259" key="6">
    <source>
        <dbReference type="SMART" id="SM00912"/>
    </source>
</evidence>
<dbReference type="Gene3D" id="2.160.20.10">
    <property type="entry name" value="Single-stranded right-handed beta-helix, Pectin lyase-like"/>
    <property type="match status" value="1"/>
</dbReference>
<dbReference type="Pfam" id="PF05860">
    <property type="entry name" value="TPS"/>
    <property type="match status" value="1"/>
</dbReference>
<dbReference type="Proteomes" id="UP000605086">
    <property type="component" value="Unassembled WGS sequence"/>
</dbReference>
<dbReference type="InterPro" id="IPR050909">
    <property type="entry name" value="Bact_Autotransporter_VF"/>
</dbReference>
<sequence length="1002" mass="98439">MAGAARLAILAAFLALPLPARANPEGGVVTDGAATIHTTAPGRLDIIQSTPKAVIDWQRFGIAEGEHTNFQQPDTNAITLNRVTGSDPSAILGRLTANGQVWLVNPNGILFGPNARVDVGGLVATTHDIRNADFMAGRYNFEGRAGSTATVENEGTITVAQAGLAALVAPGVANRGTIQARMGEVTLASGRRFVVDLFGDQKINIAVDAKTDARPVGADGKPVEALVSNSGKIFADGGRVQMTASAAKGLVDRVVNMSGTVQARRVEQQGGDIVLLGDGGDVEVSGSIDASGSGASGNGGGQTGGSVTVSGNRTALTATARVTASGPAGGGEVLIGGDVQGGRASAATLAGYNIRPARKPVPPSTETIVAHGSTIAADATENGKGGKVVVWADGSTRFDGAVSARGGAAGGNGGFVETSGKLSLHVRGSVDAAAGTGQGTGTGVGGFWLLDPTDITVAATGGTITADSIQTSLNGGTSVTLQTDASGTDAGDITIDQEILKTAGGDASLTLKAHRNIVVNQSIVSTAGALTLTLNAATGTGNGIVRTAATSGTSPIAITTNGGAFIVGGGSNPAMKPATGISGGYSPSSDRVGVEFHDTIVSTGAGSILINGHGGENNGDGNHGIALYDSQLTTGTGSITLNGEGGNGMYYGDNVGVLLSSSALQTGGGAVSITGTEGHGEGSQGNDAIRVTDDSSIAVLGNGAIDIRGGANSSRDILLSGAVIRNGNAPITLESGGSLFLDYDTSLTSDGTVTLRAASGISLMDSHIVAADRPVTLNSNRSGYGGAISLGSSSIATADGDIVLGGGSDPASMAAKADYGDWAGVSIANSSLYTGHGSISIRGEGEGYGNSTHGVLINGSSTIGAATGKIAIHGKTTSQSDSRNAGVLIESNVDGGPTVVAGSTAADAILIDGDASEADSIESWGVMLQGRVGLLSSGGVSIRGKGGASSADFEVAGIGLDAESDGNIQIVAAAGEVSLQGTAGTAGPHGTASALYLSLIPI</sequence>
<comment type="subcellular location">
    <subcellularLocation>
        <location evidence="1">Secreted</location>
    </subcellularLocation>
</comment>
<feature type="signal peptide" evidence="5">
    <location>
        <begin position="1"/>
        <end position="22"/>
    </location>
</feature>
<comment type="caution">
    <text evidence="7">The sequence shown here is derived from an EMBL/GenBank/DDBJ whole genome shotgun (WGS) entry which is preliminary data.</text>
</comment>
<gene>
    <name evidence="7" type="ORF">GBZ48_35510</name>
</gene>
<organism evidence="7 8">
    <name type="scientific">Azospirillum melinis</name>
    <dbReference type="NCBI Taxonomy" id="328839"/>
    <lineage>
        <taxon>Bacteria</taxon>
        <taxon>Pseudomonadati</taxon>
        <taxon>Pseudomonadota</taxon>
        <taxon>Alphaproteobacteria</taxon>
        <taxon>Rhodospirillales</taxon>
        <taxon>Azospirillaceae</taxon>
        <taxon>Azospirillum</taxon>
    </lineage>
</organism>
<dbReference type="InterPro" id="IPR008638">
    <property type="entry name" value="FhaB/CdiA-like_TPS"/>
</dbReference>
<feature type="chain" id="PRO_5045893411" evidence="5">
    <location>
        <begin position="23"/>
        <end position="1002"/>
    </location>
</feature>
<dbReference type="InterPro" id="IPR011050">
    <property type="entry name" value="Pectin_lyase_fold/virulence"/>
</dbReference>
<dbReference type="EMBL" id="WHOS01000122">
    <property type="protein sequence ID" value="NUB04502.1"/>
    <property type="molecule type" value="Genomic_DNA"/>
</dbReference>
<reference evidence="7 8" key="1">
    <citation type="submission" date="2019-10" db="EMBL/GenBank/DDBJ databases">
        <title>Genome sequence of Azospirillum melinis.</title>
        <authorList>
            <person name="Ambrosini A."/>
            <person name="Sant'Anna F.H."/>
            <person name="Cassan F.D."/>
            <person name="Souza E.M."/>
            <person name="Passaglia L.M.P."/>
        </authorList>
    </citation>
    <scope>NUCLEOTIDE SEQUENCE [LARGE SCALE GENOMIC DNA]</scope>
    <source>
        <strain evidence="7 8">TMCY0552</strain>
    </source>
</reference>
<evidence type="ECO:0000256" key="4">
    <source>
        <dbReference type="SAM" id="MobiDB-lite"/>
    </source>
</evidence>
<proteinExistence type="predicted"/>
<evidence type="ECO:0000256" key="1">
    <source>
        <dbReference type="ARBA" id="ARBA00004613"/>
    </source>
</evidence>
<feature type="region of interest" description="Disordered" evidence="4">
    <location>
        <begin position="286"/>
        <end position="306"/>
    </location>
</feature>
<dbReference type="SUPFAM" id="SSF51126">
    <property type="entry name" value="Pectin lyase-like"/>
    <property type="match status" value="1"/>
</dbReference>
<name>A0ABX2KLI6_9PROT</name>
<keyword evidence="8" id="KW-1185">Reference proteome</keyword>
<keyword evidence="3 5" id="KW-0732">Signal</keyword>
<feature type="compositionally biased region" description="Gly residues" evidence="4">
    <location>
        <begin position="294"/>
        <end position="304"/>
    </location>
</feature>
<dbReference type="PANTHER" id="PTHR12338">
    <property type="entry name" value="AUTOTRANSPORTER"/>
    <property type="match status" value="1"/>
</dbReference>
<feature type="domain" description="Filamentous haemagglutinin FhaB/tRNA nuclease CdiA-like TPS" evidence="6">
    <location>
        <begin position="20"/>
        <end position="133"/>
    </location>
</feature>
<evidence type="ECO:0000256" key="5">
    <source>
        <dbReference type="SAM" id="SignalP"/>
    </source>
</evidence>
<dbReference type="SMART" id="SM00912">
    <property type="entry name" value="Haemagg_act"/>
    <property type="match status" value="1"/>
</dbReference>
<evidence type="ECO:0000313" key="8">
    <source>
        <dbReference type="Proteomes" id="UP000605086"/>
    </source>
</evidence>
<protein>
    <submittedName>
        <fullName evidence="7">Filamentous hemagglutinin N-terminal domain-containing protein</fullName>
    </submittedName>
</protein>
<evidence type="ECO:0000256" key="3">
    <source>
        <dbReference type="ARBA" id="ARBA00022729"/>
    </source>
</evidence>
<keyword evidence="2" id="KW-0964">Secreted</keyword>
<evidence type="ECO:0000313" key="7">
    <source>
        <dbReference type="EMBL" id="NUB04502.1"/>
    </source>
</evidence>
<evidence type="ECO:0000256" key="2">
    <source>
        <dbReference type="ARBA" id="ARBA00022525"/>
    </source>
</evidence>
<dbReference type="InterPro" id="IPR012334">
    <property type="entry name" value="Pectin_lyas_fold"/>
</dbReference>